<accession>C3MKH3</accession>
<feature type="region of interest" description="Disordered" evidence="1">
    <location>
        <begin position="47"/>
        <end position="67"/>
    </location>
</feature>
<dbReference type="KEGG" id="sis:LS215_2369"/>
<gene>
    <name evidence="2" type="ordered locus">LS215_2369</name>
</gene>
<reference evidence="2 3" key="1">
    <citation type="journal article" date="2009" name="Proc. Natl. Acad. Sci. U.S.A.">
        <title>Biogeography of the Sulfolobus islandicus pan-genome.</title>
        <authorList>
            <person name="Reno M.L."/>
            <person name="Held N.L."/>
            <person name="Fields C.J."/>
            <person name="Burke P.V."/>
            <person name="Whitaker R.J."/>
        </authorList>
    </citation>
    <scope>NUCLEOTIDE SEQUENCE [LARGE SCALE GENOMIC DNA]</scope>
    <source>
        <strain evidence="3">L.S.2.15 / Lassen #1</strain>
    </source>
</reference>
<name>C3MKH3_SACI2</name>
<feature type="compositionally biased region" description="Basic and acidic residues" evidence="1">
    <location>
        <begin position="56"/>
        <end position="67"/>
    </location>
</feature>
<evidence type="ECO:0000313" key="2">
    <source>
        <dbReference type="EMBL" id="ACP36344.1"/>
    </source>
</evidence>
<evidence type="ECO:0000313" key="3">
    <source>
        <dbReference type="Proteomes" id="UP000001747"/>
    </source>
</evidence>
<sequence>MARRTCPKCGKVVEILVEHVNNKVVKKCPNCGYVFIEYEVKSNSSLLSSFSPSAKSNREEKEQYRFE</sequence>
<proteinExistence type="predicted"/>
<dbReference type="AlphaFoldDB" id="C3MKH3"/>
<protein>
    <submittedName>
        <fullName evidence="2">Uncharacterized protein</fullName>
    </submittedName>
</protein>
<dbReference type="HOGENOM" id="CLU_204998_0_0_2"/>
<evidence type="ECO:0000256" key="1">
    <source>
        <dbReference type="SAM" id="MobiDB-lite"/>
    </source>
</evidence>
<dbReference type="EMBL" id="CP001399">
    <property type="protein sequence ID" value="ACP36344.1"/>
    <property type="molecule type" value="Genomic_DNA"/>
</dbReference>
<organism evidence="2 3">
    <name type="scientific">Saccharolobus islandicus (strain L.S.2.15 / Lassen #1)</name>
    <name type="common">Sulfolobus islandicus</name>
    <dbReference type="NCBI Taxonomy" id="429572"/>
    <lineage>
        <taxon>Archaea</taxon>
        <taxon>Thermoproteota</taxon>
        <taxon>Thermoprotei</taxon>
        <taxon>Sulfolobales</taxon>
        <taxon>Sulfolobaceae</taxon>
        <taxon>Saccharolobus</taxon>
    </lineage>
</organism>
<dbReference type="Proteomes" id="UP000001747">
    <property type="component" value="Chromosome"/>
</dbReference>